<keyword evidence="1" id="KW-0973">c-di-GMP</keyword>
<comment type="function">
    <text evidence="1">Binds the cellulose synthase activator, bis-(3'-5') cyclic diguanylic acid (c-di-GMP).</text>
</comment>
<dbReference type="RefSeq" id="WP_160893880.1">
    <property type="nucleotide sequence ID" value="NZ_WUMU01000007.1"/>
</dbReference>
<keyword evidence="5" id="KW-1185">Reference proteome</keyword>
<dbReference type="Gene3D" id="3.30.379.30">
    <property type="match status" value="1"/>
</dbReference>
<feature type="transmembrane region" description="Helical" evidence="1">
    <location>
        <begin position="730"/>
        <end position="752"/>
    </location>
</feature>
<comment type="subcellular location">
    <subcellularLocation>
        <location evidence="1">Cell inner membrane</location>
    </subcellularLocation>
</comment>
<keyword evidence="1" id="KW-0135">Cellulose biosynthesis</keyword>
<dbReference type="UniPathway" id="UPA00694"/>
<keyword evidence="1" id="KW-0997">Cell inner membrane</keyword>
<dbReference type="GO" id="GO:0005886">
    <property type="term" value="C:plasma membrane"/>
    <property type="evidence" value="ECO:0007669"/>
    <property type="project" value="UniProtKB-SubCell"/>
</dbReference>
<sequence>MSAAETLKIGRGLGVVAVCAGIALAAAPQPLLAQQSEDSVPTVDLRPLMQKLEPRATASSDAAPAAATPAQAGSAGEMPSYVRGSGTDMALPTGAGVESVAPVQDVLLPMQVVNGPAIGANRIVRLSGERASRTFHVNVPNAEAANDLRLSYRISINVLPERSQIRVRVNGTEVDPIQPHAFTGFEPITLPKNLLVTGDNVIEVTVQESHRIFCGPDASFEIWTEFDLNNSGVTVTPGSLPLDSEGFAAALQAQLSLRQSIPVRLPKGSPPGILKELAQRLSALRNGTPVTLETLSPYDMSLAAAPIARISVVPGAAGAEIRRGADGAAVLVLSETPSGDGLDLRGLDEFLPAPGPVGDVAHLAPGTAETLRALKFTDLSTYNHYSEQQVAFRLPSDWLELSSQEGLLRLSYQFADGLPYNALMLVKVNGTTVRLLPLGQGGAGQMLPLLDVGFPARLMHPGVNQVTFEAMVPGDPADLPCPTYDTPLLTINPDSTLLVPKMPEMTTLDLRAPLAAVRPDQVSADGAAGSHAERTLHALETALRPIDGVTQIGSAALHVIDASSLDQLKLGALGLTRREFEEIFYASRPAALTQPIQDPSTRSWFMPAVRQTAAALAQNLRDLAKPGEGPLNLWLSSRKADAALVIPDQNMPDDMWLVLGPQVDPAFAAQAVAQARISAEGPHGRVALLNASDGTWSSWTDTSRPPVLHEPLTPRNFRAVAGNYASWSPFFFVAVLLGLTVISVIVALVFVISTRGARKQ</sequence>
<dbReference type="Gene3D" id="1.20.5.4520">
    <property type="match status" value="1"/>
</dbReference>
<comment type="similarity">
    <text evidence="1">Belongs to the AcsB/BcsB family.</text>
</comment>
<evidence type="ECO:0000256" key="1">
    <source>
        <dbReference type="RuleBase" id="RU365021"/>
    </source>
</evidence>
<evidence type="ECO:0000313" key="4">
    <source>
        <dbReference type="EMBL" id="MXN17984.1"/>
    </source>
</evidence>
<dbReference type="EMBL" id="WUMU01000007">
    <property type="protein sequence ID" value="MXN17984.1"/>
    <property type="molecule type" value="Genomic_DNA"/>
</dbReference>
<keyword evidence="1" id="KW-0472">Membrane</keyword>
<gene>
    <name evidence="4" type="ORF">GR170_09070</name>
</gene>
<comment type="subunit">
    <text evidence="1">Tightly associated with the cellulose synthase catalytic subunit.</text>
</comment>
<organism evidence="4 5">
    <name type="scientific">Pseudooceanicola albus</name>
    <dbReference type="NCBI Taxonomy" id="2692189"/>
    <lineage>
        <taxon>Bacteria</taxon>
        <taxon>Pseudomonadati</taxon>
        <taxon>Pseudomonadota</taxon>
        <taxon>Alphaproteobacteria</taxon>
        <taxon>Rhodobacterales</taxon>
        <taxon>Paracoccaceae</taxon>
        <taxon>Pseudooceanicola</taxon>
    </lineage>
</organism>
<dbReference type="InterPro" id="IPR018513">
    <property type="entry name" value="Cell_synthase_bac"/>
</dbReference>
<feature type="domain" description="Cellulose synthase subunit B-like C-terminal" evidence="3">
    <location>
        <begin position="622"/>
        <end position="755"/>
    </location>
</feature>
<feature type="compositionally biased region" description="Low complexity" evidence="2">
    <location>
        <begin position="56"/>
        <end position="76"/>
    </location>
</feature>
<reference evidence="4 5" key="1">
    <citation type="submission" date="2019-12" db="EMBL/GenBank/DDBJ databases">
        <authorList>
            <person name="Li M."/>
        </authorList>
    </citation>
    <scope>NUCLEOTIDE SEQUENCE [LARGE SCALE GENOMIC DNA]</scope>
    <source>
        <strain evidence="4 5">GBMRC 2024</strain>
    </source>
</reference>
<dbReference type="Pfam" id="PF20916">
    <property type="entry name" value="BscB_a-b"/>
    <property type="match status" value="1"/>
</dbReference>
<dbReference type="Pfam" id="PF03170">
    <property type="entry name" value="BcsB"/>
    <property type="match status" value="2"/>
</dbReference>
<evidence type="ECO:0000259" key="3">
    <source>
        <dbReference type="Pfam" id="PF20916"/>
    </source>
</evidence>
<comment type="caution">
    <text evidence="4">The sequence shown here is derived from an EMBL/GenBank/DDBJ whole genome shotgun (WGS) entry which is preliminary data.</text>
</comment>
<dbReference type="InterPro" id="IPR048861">
    <property type="entry name" value="BscB-like_C"/>
</dbReference>
<feature type="region of interest" description="Disordered" evidence="2">
    <location>
        <begin position="55"/>
        <end position="87"/>
    </location>
</feature>
<evidence type="ECO:0000313" key="5">
    <source>
        <dbReference type="Proteomes" id="UP000477911"/>
    </source>
</evidence>
<protein>
    <recommendedName>
        <fullName evidence="1">Cyclic di-GMP-binding protein</fullName>
    </recommendedName>
    <alternativeName>
        <fullName evidence="1">Cellulose synthase regulatory subunit</fullName>
    </alternativeName>
</protein>
<accession>A0A6L7G0X1</accession>
<dbReference type="Gene3D" id="3.30.379.20">
    <property type="match status" value="1"/>
</dbReference>
<comment type="pathway">
    <text evidence="1">Glycan metabolism; bacterial cellulose biosynthesis.</text>
</comment>
<keyword evidence="1" id="KW-0812">Transmembrane</keyword>
<dbReference type="Gene3D" id="2.60.120.260">
    <property type="entry name" value="Galactose-binding domain-like"/>
    <property type="match status" value="2"/>
</dbReference>
<keyword evidence="1" id="KW-1003">Cell membrane</keyword>
<keyword evidence="1" id="KW-1133">Transmembrane helix</keyword>
<evidence type="ECO:0000256" key="2">
    <source>
        <dbReference type="SAM" id="MobiDB-lite"/>
    </source>
</evidence>
<dbReference type="Proteomes" id="UP000477911">
    <property type="component" value="Unassembled WGS sequence"/>
</dbReference>
<dbReference type="AlphaFoldDB" id="A0A6L7G0X1"/>
<dbReference type="GO" id="GO:0006011">
    <property type="term" value="P:UDP-alpha-D-glucose metabolic process"/>
    <property type="evidence" value="ECO:0007669"/>
    <property type="project" value="InterPro"/>
</dbReference>
<dbReference type="GO" id="GO:0030244">
    <property type="term" value="P:cellulose biosynthetic process"/>
    <property type="evidence" value="ECO:0007669"/>
    <property type="project" value="UniProtKB-KW"/>
</dbReference>
<proteinExistence type="inferred from homology"/>
<name>A0A6L7G0X1_9RHOB</name>